<accession>A0A7W2EQI5</accession>
<evidence type="ECO:0000313" key="6">
    <source>
        <dbReference type="EMBL" id="MBA5636771.1"/>
    </source>
</evidence>
<keyword evidence="7" id="KW-1185">Reference proteome</keyword>
<evidence type="ECO:0000256" key="4">
    <source>
        <dbReference type="ARBA" id="ARBA00023163"/>
    </source>
</evidence>
<dbReference type="Gene3D" id="3.40.190.10">
    <property type="entry name" value="Periplasmic binding protein-like II"/>
    <property type="match status" value="2"/>
</dbReference>
<dbReference type="GO" id="GO:0006351">
    <property type="term" value="P:DNA-templated transcription"/>
    <property type="evidence" value="ECO:0007669"/>
    <property type="project" value="TreeGrafter"/>
</dbReference>
<dbReference type="SUPFAM" id="SSF46785">
    <property type="entry name" value="Winged helix' DNA-binding domain"/>
    <property type="match status" value="1"/>
</dbReference>
<dbReference type="PRINTS" id="PR00039">
    <property type="entry name" value="HTHLYSR"/>
</dbReference>
<evidence type="ECO:0000256" key="1">
    <source>
        <dbReference type="ARBA" id="ARBA00009437"/>
    </source>
</evidence>
<dbReference type="Proteomes" id="UP000534388">
    <property type="component" value="Unassembled WGS sequence"/>
</dbReference>
<dbReference type="Pfam" id="PF00126">
    <property type="entry name" value="HTH_1"/>
    <property type="match status" value="1"/>
</dbReference>
<dbReference type="InterPro" id="IPR036390">
    <property type="entry name" value="WH_DNA-bd_sf"/>
</dbReference>
<keyword evidence="3" id="KW-0238">DNA-binding</keyword>
<comment type="similarity">
    <text evidence="1">Belongs to the LysR transcriptional regulatory family.</text>
</comment>
<gene>
    <name evidence="6" type="ORF">H3H37_06845</name>
</gene>
<evidence type="ECO:0000259" key="5">
    <source>
        <dbReference type="PROSITE" id="PS50931"/>
    </source>
</evidence>
<reference evidence="6 7" key="1">
    <citation type="submission" date="2020-07" db="EMBL/GenBank/DDBJ databases">
        <title>Novel species isolated from subtropical streams in China.</title>
        <authorList>
            <person name="Lu H."/>
        </authorList>
    </citation>
    <scope>NUCLEOTIDE SEQUENCE [LARGE SCALE GENOMIC DNA]</scope>
    <source>
        <strain evidence="6 7">LX20W</strain>
    </source>
</reference>
<dbReference type="AlphaFoldDB" id="A0A7W2EQI5"/>
<dbReference type="InterPro" id="IPR058163">
    <property type="entry name" value="LysR-type_TF_proteobact-type"/>
</dbReference>
<dbReference type="PANTHER" id="PTHR30537">
    <property type="entry name" value="HTH-TYPE TRANSCRIPTIONAL REGULATOR"/>
    <property type="match status" value="1"/>
</dbReference>
<dbReference type="InterPro" id="IPR005119">
    <property type="entry name" value="LysR_subst-bd"/>
</dbReference>
<keyword evidence="4" id="KW-0804">Transcription</keyword>
<dbReference type="Pfam" id="PF03466">
    <property type="entry name" value="LysR_substrate"/>
    <property type="match status" value="1"/>
</dbReference>
<dbReference type="SUPFAM" id="SSF53850">
    <property type="entry name" value="Periplasmic binding protein-like II"/>
    <property type="match status" value="1"/>
</dbReference>
<dbReference type="PANTHER" id="PTHR30537:SF79">
    <property type="entry name" value="TRANSCRIPTIONAL REGULATOR-RELATED"/>
    <property type="match status" value="1"/>
</dbReference>
<organism evidence="6 7">
    <name type="scientific">Rugamonas brunnea</name>
    <dbReference type="NCBI Taxonomy" id="2758569"/>
    <lineage>
        <taxon>Bacteria</taxon>
        <taxon>Pseudomonadati</taxon>
        <taxon>Pseudomonadota</taxon>
        <taxon>Betaproteobacteria</taxon>
        <taxon>Burkholderiales</taxon>
        <taxon>Oxalobacteraceae</taxon>
        <taxon>Telluria group</taxon>
        <taxon>Rugamonas</taxon>
    </lineage>
</organism>
<dbReference type="CDD" id="cd08432">
    <property type="entry name" value="PBP2_GcdR_TrpI_HvrB_AmpR_like"/>
    <property type="match status" value="1"/>
</dbReference>
<dbReference type="PROSITE" id="PS50931">
    <property type="entry name" value="HTH_LYSR"/>
    <property type="match status" value="1"/>
</dbReference>
<sequence length="300" mass="32828">MSGPHRLPNFSALRAFEAAARHQNFSRAAEELHLTHGAISHQVRALEEELGTPLFVRNGRHVKVTADGLRFARQLAKAFSDIATASDALRPSSASRRLTVSSIPSFAARWLAPRLGQFIEQHPDVEVVLQASGQLQDLVRDAVDVGIRFGRGHYPGMVVQRLMGDVYYPVVSPAYRGGRLPTTPADLEQACLLRSVEPWTPWFHAAGLAMAEPSGGVMFEDLSMLVRSAVDGNGVALVRHVVAMQEIASGQLVRLFDIATPCPDEYYFVSPPAAAAKPQVQAFRAWLLAEIDKFRQQQGG</sequence>
<evidence type="ECO:0000256" key="2">
    <source>
        <dbReference type="ARBA" id="ARBA00023015"/>
    </source>
</evidence>
<dbReference type="InterPro" id="IPR036388">
    <property type="entry name" value="WH-like_DNA-bd_sf"/>
</dbReference>
<feature type="domain" description="HTH lysR-type" evidence="5">
    <location>
        <begin position="8"/>
        <end position="65"/>
    </location>
</feature>
<dbReference type="NCBIfam" id="NF008352">
    <property type="entry name" value="PRK11139.1"/>
    <property type="match status" value="1"/>
</dbReference>
<dbReference type="GO" id="GO:0003700">
    <property type="term" value="F:DNA-binding transcription factor activity"/>
    <property type="evidence" value="ECO:0007669"/>
    <property type="project" value="InterPro"/>
</dbReference>
<dbReference type="FunFam" id="1.10.10.10:FF:000038">
    <property type="entry name" value="Glycine cleavage system transcriptional activator"/>
    <property type="match status" value="1"/>
</dbReference>
<dbReference type="GO" id="GO:0043565">
    <property type="term" value="F:sequence-specific DNA binding"/>
    <property type="evidence" value="ECO:0007669"/>
    <property type="project" value="TreeGrafter"/>
</dbReference>
<evidence type="ECO:0000313" key="7">
    <source>
        <dbReference type="Proteomes" id="UP000534388"/>
    </source>
</evidence>
<protein>
    <submittedName>
        <fullName evidence="6">Transcriptional regulator GcvA</fullName>
    </submittedName>
</protein>
<comment type="caution">
    <text evidence="6">The sequence shown here is derived from an EMBL/GenBank/DDBJ whole genome shotgun (WGS) entry which is preliminary data.</text>
</comment>
<name>A0A7W2EQI5_9BURK</name>
<dbReference type="RefSeq" id="WP_182160892.1">
    <property type="nucleotide sequence ID" value="NZ_JACEZT010000003.1"/>
</dbReference>
<dbReference type="EMBL" id="JACEZT010000003">
    <property type="protein sequence ID" value="MBA5636771.1"/>
    <property type="molecule type" value="Genomic_DNA"/>
</dbReference>
<proteinExistence type="inferred from homology"/>
<dbReference type="InterPro" id="IPR000847">
    <property type="entry name" value="LysR_HTH_N"/>
</dbReference>
<keyword evidence="2" id="KW-0805">Transcription regulation</keyword>
<dbReference type="Gene3D" id="1.10.10.10">
    <property type="entry name" value="Winged helix-like DNA-binding domain superfamily/Winged helix DNA-binding domain"/>
    <property type="match status" value="1"/>
</dbReference>
<evidence type="ECO:0000256" key="3">
    <source>
        <dbReference type="ARBA" id="ARBA00023125"/>
    </source>
</evidence>